<sequence length="162" mass="18936">MYNTVMKLCKCGCDKMVYRKFASGHHYRIKPPVNKGKGKGYIAKVINGVKTFEHRGVMEKHLGRKLKRSEQVHHKNGDKKDNRLVNLELMDASAHQKLHNPEVPKPPIKCLTCSRFINPRRSDGRTYGIKHWLKKKYCSRQCKIIFSRKSRSKKLRHQPISD</sequence>
<name>A0A0F9T9T0_9ZZZZ</name>
<protein>
    <recommendedName>
        <fullName evidence="1">HNH nuclease domain-containing protein</fullName>
    </recommendedName>
</protein>
<feature type="domain" description="HNH nuclease" evidence="1">
    <location>
        <begin position="54"/>
        <end position="96"/>
    </location>
</feature>
<dbReference type="Pfam" id="PF13392">
    <property type="entry name" value="HNH_3"/>
    <property type="match status" value="1"/>
</dbReference>
<organism evidence="2">
    <name type="scientific">marine sediment metagenome</name>
    <dbReference type="NCBI Taxonomy" id="412755"/>
    <lineage>
        <taxon>unclassified sequences</taxon>
        <taxon>metagenomes</taxon>
        <taxon>ecological metagenomes</taxon>
    </lineage>
</organism>
<accession>A0A0F9T9T0</accession>
<dbReference type="EMBL" id="LAZR01000377">
    <property type="protein sequence ID" value="KKN71712.1"/>
    <property type="molecule type" value="Genomic_DNA"/>
</dbReference>
<proteinExistence type="predicted"/>
<evidence type="ECO:0000259" key="1">
    <source>
        <dbReference type="Pfam" id="PF13392"/>
    </source>
</evidence>
<reference evidence="2" key="1">
    <citation type="journal article" date="2015" name="Nature">
        <title>Complex archaea that bridge the gap between prokaryotes and eukaryotes.</title>
        <authorList>
            <person name="Spang A."/>
            <person name="Saw J.H."/>
            <person name="Jorgensen S.L."/>
            <person name="Zaremba-Niedzwiedzka K."/>
            <person name="Martijn J."/>
            <person name="Lind A.E."/>
            <person name="van Eijk R."/>
            <person name="Schleper C."/>
            <person name="Guy L."/>
            <person name="Ettema T.J."/>
        </authorList>
    </citation>
    <scope>NUCLEOTIDE SEQUENCE</scope>
</reference>
<gene>
    <name evidence="2" type="ORF">LCGC14_0417780</name>
</gene>
<dbReference type="AlphaFoldDB" id="A0A0F9T9T0"/>
<dbReference type="InterPro" id="IPR044925">
    <property type="entry name" value="His-Me_finger_sf"/>
</dbReference>
<dbReference type="SUPFAM" id="SSF54060">
    <property type="entry name" value="His-Me finger endonucleases"/>
    <property type="match status" value="1"/>
</dbReference>
<comment type="caution">
    <text evidence="2">The sequence shown here is derived from an EMBL/GenBank/DDBJ whole genome shotgun (WGS) entry which is preliminary data.</text>
</comment>
<evidence type="ECO:0000313" key="2">
    <source>
        <dbReference type="EMBL" id="KKN71712.1"/>
    </source>
</evidence>
<dbReference type="Gene3D" id="3.90.75.20">
    <property type="match status" value="1"/>
</dbReference>
<dbReference type="InterPro" id="IPR003615">
    <property type="entry name" value="HNH_nuc"/>
</dbReference>